<protein>
    <submittedName>
        <fullName evidence="1">Uncharacterized protein</fullName>
    </submittedName>
</protein>
<keyword evidence="2" id="KW-1185">Reference proteome</keyword>
<evidence type="ECO:0000313" key="1">
    <source>
        <dbReference type="EMBL" id="KAJ2998100.1"/>
    </source>
</evidence>
<name>A0ACC1PRB5_9PEZI</name>
<sequence>MAKSGAPPDYYRILEVSETATTQQIRDAYKRAALKTHPDRVAADSPERASRTRKFQLVNDAYYTLSDSTRRRDYDAQRVLFGSTRPKPSRPSKATNADPPGGFASDFEEFDEEIPVGGDAGMGGANVNNLYSWAWNFFMGSKGDGNAHQARQEAENAQFADVFEEMLHEEAWTRRNSSRARVGGTAGVGAWEHVFYLVQYLGRCLGATATTLLVILSRNIRVLSSQHSAAMAKPIEIESAEQLSTVLKESRLVVADFYANWCGPCKQIAPFYEQLSRSISKPKVITFVKINTETQRPLAAEFAVTALPTFILFRDGTVVEKVKGANPQGLRSLIEKLSNDIESGGEGSSSSGSGGLAWRGADLPRGYTDISDVVDVRGLELLNADTDFSVRTLFNKSKPSSLDKSPITSDEKDWVESDTDEQLLLFAPFNSASKLHTLQLTSLPPTDGDDDDETPMRPKTIKLFTNRPHNLGFDEADDIDPTQTIEIGEDDWNSNGTANLPLRFVRFQNITSLVIFVVDGDGDGDKVRLDRVRLIGESGEKREMGKLEKIGDEAGE</sequence>
<accession>A0ACC1PRB5</accession>
<proteinExistence type="predicted"/>
<organism evidence="1 2">
    <name type="scientific">Xylaria curta</name>
    <dbReference type="NCBI Taxonomy" id="42375"/>
    <lineage>
        <taxon>Eukaryota</taxon>
        <taxon>Fungi</taxon>
        <taxon>Dikarya</taxon>
        <taxon>Ascomycota</taxon>
        <taxon>Pezizomycotina</taxon>
        <taxon>Sordariomycetes</taxon>
        <taxon>Xylariomycetidae</taxon>
        <taxon>Xylariales</taxon>
        <taxon>Xylariaceae</taxon>
        <taxon>Xylaria</taxon>
    </lineage>
</organism>
<reference evidence="1" key="1">
    <citation type="submission" date="2022-10" db="EMBL/GenBank/DDBJ databases">
        <title>Genome Sequence of Xylaria curta.</title>
        <authorList>
            <person name="Buettner E."/>
        </authorList>
    </citation>
    <scope>NUCLEOTIDE SEQUENCE</scope>
    <source>
        <strain evidence="1">Babe10</strain>
    </source>
</reference>
<comment type="caution">
    <text evidence="1">The sequence shown here is derived from an EMBL/GenBank/DDBJ whole genome shotgun (WGS) entry which is preliminary data.</text>
</comment>
<evidence type="ECO:0000313" key="2">
    <source>
        <dbReference type="Proteomes" id="UP001143856"/>
    </source>
</evidence>
<gene>
    <name evidence="1" type="ORF">NUW58_g428</name>
</gene>
<dbReference type="EMBL" id="JAPDGR010000036">
    <property type="protein sequence ID" value="KAJ2998100.1"/>
    <property type="molecule type" value="Genomic_DNA"/>
</dbReference>
<dbReference type="Proteomes" id="UP001143856">
    <property type="component" value="Unassembled WGS sequence"/>
</dbReference>